<accession>A0A1B7TB75</accession>
<dbReference type="EMBL" id="LXPE01000030">
    <property type="protein sequence ID" value="OBA25970.1"/>
    <property type="molecule type" value="Genomic_DNA"/>
</dbReference>
<dbReference type="GO" id="GO:0031505">
    <property type="term" value="P:fungal-type cell wall organization"/>
    <property type="evidence" value="ECO:0007669"/>
    <property type="project" value="UniProtKB-ARBA"/>
</dbReference>
<dbReference type="AlphaFoldDB" id="A0A1B7TB75"/>
<sequence length="165" mass="19810">KSKKFDENKPWKSHVDLGYITSEEKKRYEGIWVSNKNRFLEMLPQQNHHLKKIYKEEEEDFMVNFVVYEIYNRSNLPPRILCQIYYMIDLKHDGTITKNSFIVGMWLIDQCLYGKKLPAVIPDLVWDSVEKMVIGVDVSHKSIQKNKKRNARREIKELKRHEKIV</sequence>
<dbReference type="Pfam" id="PF12763">
    <property type="entry name" value="EH"/>
    <property type="match status" value="1"/>
</dbReference>
<dbReference type="Proteomes" id="UP000092321">
    <property type="component" value="Unassembled WGS sequence"/>
</dbReference>
<evidence type="ECO:0000313" key="4">
    <source>
        <dbReference type="EMBL" id="OBA25970.1"/>
    </source>
</evidence>
<evidence type="ECO:0000313" key="5">
    <source>
        <dbReference type="Proteomes" id="UP000092321"/>
    </source>
</evidence>
<comment type="caution">
    <text evidence="4">The sequence shown here is derived from an EMBL/GenBank/DDBJ whole genome shotgun (WGS) entry which is preliminary data.</text>
</comment>
<dbReference type="OrthoDB" id="10045710at2759"/>
<dbReference type="SMART" id="SM00027">
    <property type="entry name" value="EH"/>
    <property type="match status" value="1"/>
</dbReference>
<dbReference type="PROSITE" id="PS50031">
    <property type="entry name" value="EH"/>
    <property type="match status" value="1"/>
</dbReference>
<protein>
    <recommendedName>
        <fullName evidence="3">EH domain-containing protein</fullName>
    </recommendedName>
</protein>
<feature type="non-terminal residue" evidence="4">
    <location>
        <position position="165"/>
    </location>
</feature>
<gene>
    <name evidence="4" type="ORF">HANVADRAFT_12539</name>
</gene>
<dbReference type="FunFam" id="1.10.238.10:FF:000326">
    <property type="entry name" value="IRS4p EH domain-containing protein"/>
    <property type="match status" value="1"/>
</dbReference>
<dbReference type="GO" id="GO:0000407">
    <property type="term" value="C:phagophore assembly site"/>
    <property type="evidence" value="ECO:0007669"/>
    <property type="project" value="UniProtKB-ARBA"/>
</dbReference>
<reference evidence="5" key="1">
    <citation type="journal article" date="2016" name="Proc. Natl. Acad. Sci. U.S.A.">
        <title>Comparative genomics of biotechnologically important yeasts.</title>
        <authorList>
            <person name="Riley R."/>
            <person name="Haridas S."/>
            <person name="Wolfe K.H."/>
            <person name="Lopes M.R."/>
            <person name="Hittinger C.T."/>
            <person name="Goeker M."/>
            <person name="Salamov A.A."/>
            <person name="Wisecaver J.H."/>
            <person name="Long T.M."/>
            <person name="Calvey C.H."/>
            <person name="Aerts A.L."/>
            <person name="Barry K.W."/>
            <person name="Choi C."/>
            <person name="Clum A."/>
            <person name="Coughlan A.Y."/>
            <person name="Deshpande S."/>
            <person name="Douglass A.P."/>
            <person name="Hanson S.J."/>
            <person name="Klenk H.-P."/>
            <person name="LaButti K.M."/>
            <person name="Lapidus A."/>
            <person name="Lindquist E.A."/>
            <person name="Lipzen A.M."/>
            <person name="Meier-Kolthoff J.P."/>
            <person name="Ohm R.A."/>
            <person name="Otillar R.P."/>
            <person name="Pangilinan J.L."/>
            <person name="Peng Y."/>
            <person name="Rokas A."/>
            <person name="Rosa C.A."/>
            <person name="Scheuner C."/>
            <person name="Sibirny A.A."/>
            <person name="Slot J.C."/>
            <person name="Stielow J.B."/>
            <person name="Sun H."/>
            <person name="Kurtzman C.P."/>
            <person name="Blackwell M."/>
            <person name="Grigoriev I.V."/>
            <person name="Jeffries T.W."/>
        </authorList>
    </citation>
    <scope>NUCLEOTIDE SEQUENCE [LARGE SCALE GENOMIC DNA]</scope>
    <source>
        <strain evidence="5">NRRL Y-1626</strain>
    </source>
</reference>
<comment type="similarity">
    <text evidence="2">Belongs to the IRS4 family.</text>
</comment>
<dbReference type="InterPro" id="IPR000261">
    <property type="entry name" value="EH_dom"/>
</dbReference>
<evidence type="ECO:0000256" key="2">
    <source>
        <dbReference type="ARBA" id="ARBA00061579"/>
    </source>
</evidence>
<dbReference type="InterPro" id="IPR011992">
    <property type="entry name" value="EF-hand-dom_pair"/>
</dbReference>
<feature type="non-terminal residue" evidence="4">
    <location>
        <position position="1"/>
    </location>
</feature>
<keyword evidence="5" id="KW-1185">Reference proteome</keyword>
<dbReference type="GO" id="GO:0006629">
    <property type="term" value="P:lipid metabolic process"/>
    <property type="evidence" value="ECO:0007669"/>
    <property type="project" value="UniProtKB-KW"/>
</dbReference>
<feature type="domain" description="EH" evidence="3">
    <location>
        <begin position="35"/>
        <end position="132"/>
    </location>
</feature>
<dbReference type="SUPFAM" id="SSF47473">
    <property type="entry name" value="EF-hand"/>
    <property type="match status" value="1"/>
</dbReference>
<evidence type="ECO:0000256" key="1">
    <source>
        <dbReference type="ARBA" id="ARBA00023098"/>
    </source>
</evidence>
<dbReference type="Gene3D" id="1.10.238.10">
    <property type="entry name" value="EF-hand"/>
    <property type="match status" value="1"/>
</dbReference>
<evidence type="ECO:0000259" key="3">
    <source>
        <dbReference type="PROSITE" id="PS50031"/>
    </source>
</evidence>
<proteinExistence type="inferred from homology"/>
<organism evidence="4 5">
    <name type="scientific">Hanseniaspora valbyensis NRRL Y-1626</name>
    <dbReference type="NCBI Taxonomy" id="766949"/>
    <lineage>
        <taxon>Eukaryota</taxon>
        <taxon>Fungi</taxon>
        <taxon>Dikarya</taxon>
        <taxon>Ascomycota</taxon>
        <taxon>Saccharomycotina</taxon>
        <taxon>Saccharomycetes</taxon>
        <taxon>Saccharomycodales</taxon>
        <taxon>Saccharomycodaceae</taxon>
        <taxon>Hanseniaspora</taxon>
    </lineage>
</organism>
<name>A0A1B7TB75_9ASCO</name>
<keyword evidence="1" id="KW-0443">Lipid metabolism</keyword>